<keyword evidence="2" id="KW-1185">Reference proteome</keyword>
<reference evidence="1" key="1">
    <citation type="submission" date="2021-05" db="EMBL/GenBank/DDBJ databases">
        <authorList>
            <person name="Scholz U."/>
            <person name="Mascher M."/>
            <person name="Fiebig A."/>
        </authorList>
    </citation>
    <scope>NUCLEOTIDE SEQUENCE [LARGE SCALE GENOMIC DNA]</scope>
</reference>
<protein>
    <submittedName>
        <fullName evidence="1">Uncharacterized protein</fullName>
    </submittedName>
</protein>
<evidence type="ECO:0000313" key="2">
    <source>
        <dbReference type="Proteomes" id="UP001732700"/>
    </source>
</evidence>
<accession>A0ACD5W6K4</accession>
<organism evidence="1 2">
    <name type="scientific">Avena sativa</name>
    <name type="common">Oat</name>
    <dbReference type="NCBI Taxonomy" id="4498"/>
    <lineage>
        <taxon>Eukaryota</taxon>
        <taxon>Viridiplantae</taxon>
        <taxon>Streptophyta</taxon>
        <taxon>Embryophyta</taxon>
        <taxon>Tracheophyta</taxon>
        <taxon>Spermatophyta</taxon>
        <taxon>Magnoliopsida</taxon>
        <taxon>Liliopsida</taxon>
        <taxon>Poales</taxon>
        <taxon>Poaceae</taxon>
        <taxon>BOP clade</taxon>
        <taxon>Pooideae</taxon>
        <taxon>Poodae</taxon>
        <taxon>Poeae</taxon>
        <taxon>Poeae Chloroplast Group 1 (Aveneae type)</taxon>
        <taxon>Aveninae</taxon>
        <taxon>Avena</taxon>
    </lineage>
</organism>
<dbReference type="Proteomes" id="UP001732700">
    <property type="component" value="Chromosome 3D"/>
</dbReference>
<sequence>MNAAISAALSVVRKALSPVTDGLLESWAASAGLSPNIDALKMQLLYAQGMLDNAQGIDIRSPALKELLHKLRQLAYRADDVLDELDYFRIQDALDGTYQAADLDAQGCVDSLVLHAWNTARVAVNKLMLSSGPRDAGHGDVDDQDNGGKQGCLSVVRSCGRCEIRSLPPSPTNQGVKEIDGGCMPKVVSCARSTSRTIGKHFPCYSFSSVYDDDADSDMLETSNMSGCGQLLLCRSWLSKPLNKYNVMQTSKLKFDRVKMSKEMVEIVEQLKPLCAMVSTILDKELLGSAILKLDILGSNRTPLQDNGMSRPKSTPKIIQPDFYGRDNQIKHIVNSITHGEYCADELTVLPLVGPGGIGKTTLTQHIYSEVENCFQVSVWVCVSLDFNVNRLVKEIVKQIPRVNDEKQNASDEELIELKK</sequence>
<reference evidence="1" key="2">
    <citation type="submission" date="2025-09" db="UniProtKB">
        <authorList>
            <consortium name="EnsemblPlants"/>
        </authorList>
    </citation>
    <scope>IDENTIFICATION</scope>
</reference>
<evidence type="ECO:0000313" key="1">
    <source>
        <dbReference type="EnsemblPlants" id="AVESA.00010b.r2.3DG0562050.1.CDS.1"/>
    </source>
</evidence>
<proteinExistence type="predicted"/>
<name>A0ACD5W6K4_AVESA</name>
<dbReference type="EnsemblPlants" id="AVESA.00010b.r2.3DG0562050.1">
    <property type="protein sequence ID" value="AVESA.00010b.r2.3DG0562050.1.CDS.1"/>
    <property type="gene ID" value="AVESA.00010b.r2.3DG0562050"/>
</dbReference>